<organism evidence="1 3">
    <name type="scientific">Neisseria lisongii</name>
    <dbReference type="NCBI Taxonomy" id="2912188"/>
    <lineage>
        <taxon>Bacteria</taxon>
        <taxon>Pseudomonadati</taxon>
        <taxon>Pseudomonadota</taxon>
        <taxon>Betaproteobacteria</taxon>
        <taxon>Neisseriales</taxon>
        <taxon>Neisseriaceae</taxon>
        <taxon>Neisseria</taxon>
    </lineage>
</organism>
<dbReference type="Proteomes" id="UP001221268">
    <property type="component" value="Chromosome"/>
</dbReference>
<reference evidence="1 3" key="1">
    <citation type="submission" date="2023-01" db="EMBL/GenBank/DDBJ databases">
        <authorList>
            <person name="Yang C."/>
        </authorList>
    </citation>
    <scope>NUCLEOTIDE SEQUENCE [LARGE SCALE GENOMIC DNA]</scope>
    <source>
        <strain evidence="1 3">ZJ106</strain>
    </source>
</reference>
<accession>A0ABY7RJ66</accession>
<protein>
    <recommendedName>
        <fullName evidence="4">Phage associated protein</fullName>
    </recommendedName>
</protein>
<evidence type="ECO:0000313" key="1">
    <source>
        <dbReference type="EMBL" id="WCL71332.1"/>
    </source>
</evidence>
<evidence type="ECO:0000313" key="2">
    <source>
        <dbReference type="EMBL" id="WCL72326.1"/>
    </source>
</evidence>
<sequence length="88" mass="10473">MSEPQKKQGFFVVAAFDRMIVRERKNEDGSYTKTHYVGLIVRTEEGTRLCQVRTKQPEKYSHYKLNDIVNMEVFPRAFKDNIYYSDET</sequence>
<dbReference type="RefSeq" id="WP_237091769.1">
    <property type="nucleotide sequence ID" value="NZ_CP116766.1"/>
</dbReference>
<keyword evidence="3" id="KW-1185">Reference proteome</keyword>
<dbReference type="EMBL" id="CP116766">
    <property type="protein sequence ID" value="WCL72326.1"/>
    <property type="molecule type" value="Genomic_DNA"/>
</dbReference>
<evidence type="ECO:0008006" key="4">
    <source>
        <dbReference type="Google" id="ProtNLM"/>
    </source>
</evidence>
<gene>
    <name evidence="2" type="ORF">PJU73_04300</name>
    <name evidence="1" type="ORF">PJU73_08350</name>
</gene>
<proteinExistence type="predicted"/>
<dbReference type="EMBL" id="CP116766">
    <property type="protein sequence ID" value="WCL71332.1"/>
    <property type="molecule type" value="Genomic_DNA"/>
</dbReference>
<name>A0ABY7RJ66_9NEIS</name>
<evidence type="ECO:0000313" key="3">
    <source>
        <dbReference type="Proteomes" id="UP001221268"/>
    </source>
</evidence>